<dbReference type="GO" id="GO:0019543">
    <property type="term" value="P:propionate catabolic process"/>
    <property type="evidence" value="ECO:0007669"/>
    <property type="project" value="TreeGrafter"/>
</dbReference>
<dbReference type="Gene3D" id="2.170.8.10">
    <property type="entry name" value="Phosphoenolpyruvate Carboxykinase, domain 2"/>
    <property type="match status" value="1"/>
</dbReference>
<evidence type="ECO:0000256" key="11">
    <source>
        <dbReference type="HAMAP-Rule" id="MF_00452"/>
    </source>
</evidence>
<dbReference type="FunFam" id="3.40.449.10:FF:000005">
    <property type="entry name" value="Phosphoenolpyruvate carboxykinase [GTP]"/>
    <property type="match status" value="1"/>
</dbReference>
<feature type="binding site" evidence="11">
    <location>
        <position position="320"/>
    </location>
    <ligand>
        <name>substrate</name>
    </ligand>
</feature>
<sequence length="663" mass="73712">MVQAGKLQCPRCLLCTCARWCAPLVASIVGLIPFLSCQNGDSFMNQPAQGGGLTVDLDMPIYVRHRKLIEWVEQVAALTRPHRVVWCDGSQQEYDRLCDQMVRHGTLKKLNDAKRPNSYLACSDPSDVARVEDRTFICSQRKEDAGPTNNWVDPGQMRTTLKQLFDGSMAGRTMYVVPFSMGPLGSPIAHIGVELTDSPYVVVNMRIMTRMGRPVYDILGEHGQFVPCVHSVGAPLAPGQSDVRWPCSDTKYVVHFPETREIWSYGSGYGGNALLGKKCFALRIASTMGRNEGWLAEHMLILGVTSPQGRKYHVAAAFPSACGKTNFAMLIPPQEMNGWRVSTIGDDIAWIKPGQDGRLYAINPEAGYFGVAPGTSKKTNFNAMATLRENVIFTNVALTDDGDVWWEGMTDTPPAHLIDWQGQDWTPQIARETGRKAAHPNARFTAPASQCPSIDPEWENPQGVAIDAFIFGGRRSSTVPLVTEARNWVEGVYMAATMGSETTAAAAGQQGVVRRDPFAMLPFCGYNMSDYFAHWLDIGARLQAQGATLPRIYCVNWFRKGADGKFVWPGFGDNMRVLQWMLGRIDGQARGVEHVFGVSPRYEDIDWTGLAFSRQQFEQVMSVDTSAWREELALHGEWFAKLECRLPEALNRIKDRIERQLAA</sequence>
<evidence type="ECO:0000256" key="3">
    <source>
        <dbReference type="ARBA" id="ARBA00011245"/>
    </source>
</evidence>
<feature type="region of interest" description="Disordered" evidence="12">
    <location>
        <begin position="437"/>
        <end position="456"/>
    </location>
</feature>
<evidence type="ECO:0000256" key="7">
    <source>
        <dbReference type="ARBA" id="ARBA00022793"/>
    </source>
</evidence>
<dbReference type="GO" id="GO:0004613">
    <property type="term" value="F:phosphoenolpyruvate carboxykinase (GTP) activity"/>
    <property type="evidence" value="ECO:0007669"/>
    <property type="project" value="UniProtKB-UniRule"/>
</dbReference>
<dbReference type="InterPro" id="IPR018091">
    <property type="entry name" value="PEP_carboxykin_GTP_CS"/>
</dbReference>
<dbReference type="Pfam" id="PF17297">
    <property type="entry name" value="PEPCK_N"/>
    <property type="match status" value="1"/>
</dbReference>
<feature type="binding site" evidence="11">
    <location>
        <begin position="269"/>
        <end position="271"/>
    </location>
    <ligand>
        <name>substrate</name>
    </ligand>
</feature>
<keyword evidence="10 11" id="KW-0456">Lyase</keyword>
<dbReference type="PANTHER" id="PTHR11561">
    <property type="entry name" value="PHOSPHOENOLPYRUVATE CARBOXYKINASE"/>
    <property type="match status" value="1"/>
</dbReference>
<organism evidence="15 16">
    <name type="scientific">Mycetohabitans rhizoxinica (strain DSM 19002 / CIP 109453 / HKI 454)</name>
    <name type="common">Paraburkholderia rhizoxinica</name>
    <dbReference type="NCBI Taxonomy" id="882378"/>
    <lineage>
        <taxon>Bacteria</taxon>
        <taxon>Pseudomonadati</taxon>
        <taxon>Pseudomonadota</taxon>
        <taxon>Betaproteobacteria</taxon>
        <taxon>Burkholderiales</taxon>
        <taxon>Burkholderiaceae</taxon>
        <taxon>Mycetohabitans</taxon>
    </lineage>
</organism>
<comment type="catalytic activity">
    <reaction evidence="11">
        <text>oxaloacetate + GTP = phosphoenolpyruvate + GDP + CO2</text>
        <dbReference type="Rhea" id="RHEA:10388"/>
        <dbReference type="ChEBI" id="CHEBI:16452"/>
        <dbReference type="ChEBI" id="CHEBI:16526"/>
        <dbReference type="ChEBI" id="CHEBI:37565"/>
        <dbReference type="ChEBI" id="CHEBI:58189"/>
        <dbReference type="ChEBI" id="CHEBI:58702"/>
        <dbReference type="EC" id="4.1.1.32"/>
    </reaction>
</comment>
<dbReference type="GO" id="GO:0030145">
    <property type="term" value="F:manganese ion binding"/>
    <property type="evidence" value="ECO:0007669"/>
    <property type="project" value="UniProtKB-UniRule"/>
</dbReference>
<dbReference type="InterPro" id="IPR013035">
    <property type="entry name" value="PEP_carboxykinase_C"/>
</dbReference>
<proteinExistence type="inferred from homology"/>
<dbReference type="EC" id="4.1.1.32" evidence="11"/>
<dbReference type="GO" id="GO:0046327">
    <property type="term" value="P:glycerol biosynthetic process from pyruvate"/>
    <property type="evidence" value="ECO:0007669"/>
    <property type="project" value="TreeGrafter"/>
</dbReference>
<evidence type="ECO:0000313" key="15">
    <source>
        <dbReference type="EMBL" id="CBW76386.1"/>
    </source>
</evidence>
<feature type="binding site" evidence="11">
    <location>
        <position position="298"/>
    </location>
    <ligand>
        <name>Mn(2+)</name>
        <dbReference type="ChEBI" id="CHEBI:29035"/>
    </ligand>
</feature>
<accession>E5AND3</accession>
<dbReference type="NCBIfam" id="NF003253">
    <property type="entry name" value="PRK04210.1"/>
    <property type="match status" value="1"/>
</dbReference>
<keyword evidence="5 11" id="KW-0479">Metal-binding</keyword>
<evidence type="ECO:0000256" key="8">
    <source>
        <dbReference type="ARBA" id="ARBA00023134"/>
    </source>
</evidence>
<feature type="domain" description="Phosphoenolpyruvate carboxykinase C-terminal P-loop" evidence="13">
    <location>
        <begin position="294"/>
        <end position="658"/>
    </location>
</feature>
<keyword evidence="15" id="KW-0808">Transferase</keyword>
<dbReference type="STRING" id="882378.RBRH_01276"/>
<evidence type="ECO:0000259" key="14">
    <source>
        <dbReference type="Pfam" id="PF17297"/>
    </source>
</evidence>
<dbReference type="Gene3D" id="3.40.449.10">
    <property type="entry name" value="Phosphoenolpyruvate Carboxykinase, domain 1"/>
    <property type="match status" value="1"/>
</dbReference>
<evidence type="ECO:0000259" key="13">
    <source>
        <dbReference type="Pfam" id="PF00821"/>
    </source>
</evidence>
<keyword evidence="15" id="KW-0418">Kinase</keyword>
<dbReference type="HOGENOM" id="CLU_028872_1_1_4"/>
<keyword evidence="11" id="KW-0963">Cytoplasm</keyword>
<gene>
    <name evidence="11" type="primary">pckG</name>
    <name evidence="15" type="ordered locus">RBRH_01276</name>
</gene>
<reference evidence="15 16" key="1">
    <citation type="journal article" date="2011" name="J. Bacteriol.">
        <title>Complete genome sequence of Burkholderia rhizoxinica, an endosymbiont of Rhizopus microsporus.</title>
        <authorList>
            <person name="Lackner G."/>
            <person name="Moebius N."/>
            <person name="Partida-Martinez L."/>
            <person name="Hertweck C."/>
        </authorList>
    </citation>
    <scope>NUCLEOTIDE SEQUENCE [LARGE SCALE GENOMIC DNA]</scope>
    <source>
        <strain evidence="16">DSM 19002 / CIP 109453 / HKI 454</strain>
    </source>
</reference>
<feature type="binding site" evidence="11">
    <location>
        <position position="347"/>
    </location>
    <ligand>
        <name>Mn(2+)</name>
        <dbReference type="ChEBI" id="CHEBI:29035"/>
    </ligand>
</feature>
<feature type="domain" description="Phosphoenolpyruvate carboxykinase GTP-utilising N-terminal" evidence="14">
    <location>
        <begin position="70"/>
        <end position="290"/>
    </location>
</feature>
<feature type="binding site" evidence="11">
    <location>
        <position position="474"/>
    </location>
    <ligand>
        <name>GTP</name>
        <dbReference type="ChEBI" id="CHEBI:37565"/>
    </ligand>
</feature>
<dbReference type="GO" id="GO:0016301">
    <property type="term" value="F:kinase activity"/>
    <property type="evidence" value="ECO:0007669"/>
    <property type="project" value="UniProtKB-KW"/>
</dbReference>
<keyword evidence="6 11" id="KW-0547">Nucleotide-binding</keyword>
<comment type="cofactor">
    <cofactor evidence="11">
        <name>Mn(2+)</name>
        <dbReference type="ChEBI" id="CHEBI:29035"/>
    </cofactor>
    <text evidence="11">Binds 1 Mn(2+) ion per subunit.</text>
</comment>
<dbReference type="EMBL" id="FR687359">
    <property type="protein sequence ID" value="CBW76386.1"/>
    <property type="molecule type" value="Genomic_DNA"/>
</dbReference>
<dbReference type="SUPFAM" id="SSF68923">
    <property type="entry name" value="PEP carboxykinase N-terminal domain"/>
    <property type="match status" value="1"/>
</dbReference>
<comment type="subcellular location">
    <subcellularLocation>
        <location evidence="11">Cytoplasm</location>
    </subcellularLocation>
</comment>
<dbReference type="CDD" id="cd00819">
    <property type="entry name" value="PEPCK_GTP"/>
    <property type="match status" value="1"/>
</dbReference>
<evidence type="ECO:0000256" key="2">
    <source>
        <dbReference type="ARBA" id="ARBA00005796"/>
    </source>
</evidence>
<keyword evidence="9 11" id="KW-0464">Manganese</keyword>
<dbReference type="Pfam" id="PF00821">
    <property type="entry name" value="PEPCK_GTP"/>
    <property type="match status" value="1"/>
</dbReference>
<dbReference type="PROSITE" id="PS00505">
    <property type="entry name" value="PEPCK_GTP"/>
    <property type="match status" value="1"/>
</dbReference>
<dbReference type="AlphaFoldDB" id="E5AND3"/>
<feature type="binding site" evidence="11">
    <location>
        <begin position="321"/>
        <end position="326"/>
    </location>
    <ligand>
        <name>GTP</name>
        <dbReference type="ChEBI" id="CHEBI:37565"/>
    </ligand>
</feature>
<keyword evidence="15" id="KW-0670">Pyruvate</keyword>
<keyword evidence="4 11" id="KW-0312">Gluconeogenesis</keyword>
<dbReference type="InterPro" id="IPR008210">
    <property type="entry name" value="PEP_carboxykinase_N"/>
</dbReference>
<dbReference type="InterPro" id="IPR035078">
    <property type="entry name" value="PEP_carboxykinase_GTP_N"/>
</dbReference>
<dbReference type="SUPFAM" id="SSF53795">
    <property type="entry name" value="PEP carboxykinase-like"/>
    <property type="match status" value="1"/>
</dbReference>
<dbReference type="GO" id="GO:0006094">
    <property type="term" value="P:gluconeogenesis"/>
    <property type="evidence" value="ECO:0007669"/>
    <property type="project" value="UniProtKB-UniRule"/>
</dbReference>
<keyword evidence="8 11" id="KW-0342">GTP-binding</keyword>
<dbReference type="eggNOG" id="COG1274">
    <property type="taxonomic scope" value="Bacteria"/>
</dbReference>
<dbReference type="GO" id="GO:0005525">
    <property type="term" value="F:GTP binding"/>
    <property type="evidence" value="ECO:0007669"/>
    <property type="project" value="UniProtKB-UniRule"/>
</dbReference>
<dbReference type="Proteomes" id="UP000007437">
    <property type="component" value="Chromosome"/>
</dbReference>
<dbReference type="GO" id="GO:0005829">
    <property type="term" value="C:cytosol"/>
    <property type="evidence" value="ECO:0007669"/>
    <property type="project" value="TreeGrafter"/>
</dbReference>
<name>E5AND3_MYCRK</name>
<feature type="active site" evidence="11">
    <location>
        <position position="322"/>
    </location>
</feature>
<dbReference type="KEGG" id="brh:RBRH_01276"/>
<evidence type="ECO:0000256" key="9">
    <source>
        <dbReference type="ARBA" id="ARBA00023211"/>
    </source>
</evidence>
<feature type="binding site" evidence="11">
    <location>
        <begin position="441"/>
        <end position="443"/>
    </location>
    <ligand>
        <name>substrate</name>
    </ligand>
</feature>
<dbReference type="GO" id="GO:0033993">
    <property type="term" value="P:response to lipid"/>
    <property type="evidence" value="ECO:0007669"/>
    <property type="project" value="TreeGrafter"/>
</dbReference>
<dbReference type="HAMAP" id="MF_00452">
    <property type="entry name" value="PEPCK_GTP"/>
    <property type="match status" value="1"/>
</dbReference>
<comment type="function">
    <text evidence="11">Catalyzes the conversion of oxaloacetate (OAA) to phosphoenolpyruvate (PEP), the rate-limiting step in the metabolic pathway that produces glucose from lactate and other precursors derived from the citric acid cycle.</text>
</comment>
<comment type="pathway">
    <text evidence="1 11">Carbohydrate biosynthesis; gluconeogenesis.</text>
</comment>
<feature type="binding site" evidence="11">
    <location>
        <begin position="571"/>
        <end position="574"/>
    </location>
    <ligand>
        <name>GTP</name>
        <dbReference type="ChEBI" id="CHEBI:37565"/>
    </ligand>
</feature>
<keyword evidence="7 11" id="KW-0210">Decarboxylase</keyword>
<dbReference type="InterPro" id="IPR008209">
    <property type="entry name" value="PEP_carboxykinase_GTP"/>
</dbReference>
<evidence type="ECO:0000256" key="4">
    <source>
        <dbReference type="ARBA" id="ARBA00022432"/>
    </source>
</evidence>
<comment type="similarity">
    <text evidence="2 11">Belongs to the phosphoenolpyruvate carboxykinase [GTP] family.</text>
</comment>
<protein>
    <recommendedName>
        <fullName evidence="11">Phosphoenolpyruvate carboxykinase [GTP]</fullName>
        <shortName evidence="11">PEP carboxykinase</shortName>
        <shortName evidence="11">PEPCK</shortName>
        <ecNumber evidence="11">4.1.1.32</ecNumber>
    </recommendedName>
    <alternativeName>
        <fullName evidence="11">GTP-dependent phosphoenolpyruvate carboxykinase</fullName>
        <shortName evidence="11">GTP-PEPCK</shortName>
    </alternativeName>
</protein>
<dbReference type="InterPro" id="IPR035077">
    <property type="entry name" value="PEP_carboxykinase_GTP_C"/>
</dbReference>
<evidence type="ECO:0000256" key="10">
    <source>
        <dbReference type="ARBA" id="ARBA00023239"/>
    </source>
</evidence>
<dbReference type="GO" id="GO:0071333">
    <property type="term" value="P:cellular response to glucose stimulus"/>
    <property type="evidence" value="ECO:0007669"/>
    <property type="project" value="TreeGrafter"/>
</dbReference>
<evidence type="ECO:0000256" key="5">
    <source>
        <dbReference type="ARBA" id="ARBA00022723"/>
    </source>
</evidence>
<evidence type="ECO:0000313" key="16">
    <source>
        <dbReference type="Proteomes" id="UP000007437"/>
    </source>
</evidence>
<dbReference type="Gene3D" id="3.90.228.20">
    <property type="match status" value="1"/>
</dbReference>
<evidence type="ECO:0000256" key="6">
    <source>
        <dbReference type="ARBA" id="ARBA00022741"/>
    </source>
</evidence>
<dbReference type="PIRSF" id="PIRSF001348">
    <property type="entry name" value="PEP_carboxykinase_GTP"/>
    <property type="match status" value="1"/>
</dbReference>
<evidence type="ECO:0000256" key="1">
    <source>
        <dbReference type="ARBA" id="ARBA00004742"/>
    </source>
</evidence>
<dbReference type="GO" id="GO:0042594">
    <property type="term" value="P:response to starvation"/>
    <property type="evidence" value="ECO:0007669"/>
    <property type="project" value="TreeGrafter"/>
</dbReference>
<feature type="binding site" evidence="11">
    <location>
        <position position="130"/>
    </location>
    <ligand>
        <name>substrate</name>
    </ligand>
</feature>
<dbReference type="UniPathway" id="UPA00138"/>
<dbReference type="GO" id="GO:0006107">
    <property type="term" value="P:oxaloacetate metabolic process"/>
    <property type="evidence" value="ECO:0007669"/>
    <property type="project" value="TreeGrafter"/>
</dbReference>
<comment type="subunit">
    <text evidence="3 11">Monomer.</text>
</comment>
<dbReference type="PANTHER" id="PTHR11561:SF0">
    <property type="entry name" value="PHOSPHOENOLPYRUVATE CARBOXYKINASE [GTP]-RELATED"/>
    <property type="match status" value="1"/>
</dbReference>
<feature type="binding site" evidence="11">
    <location>
        <position position="443"/>
    </location>
    <ligand>
        <name>GTP</name>
        <dbReference type="ChEBI" id="CHEBI:37565"/>
    </ligand>
</feature>
<feature type="binding site" evidence="11">
    <location>
        <position position="278"/>
    </location>
    <ligand>
        <name>Mn(2+)</name>
        <dbReference type="ChEBI" id="CHEBI:29035"/>
    </ligand>
</feature>
<evidence type="ECO:0000256" key="12">
    <source>
        <dbReference type="SAM" id="MobiDB-lite"/>
    </source>
</evidence>